<feature type="compositionally biased region" description="Acidic residues" evidence="1">
    <location>
        <begin position="327"/>
        <end position="337"/>
    </location>
</feature>
<dbReference type="AlphaFoldDB" id="A0A9E7NBF6"/>
<name>A0A9E7NBF6_9EURY</name>
<feature type="compositionally biased region" description="Acidic residues" evidence="1">
    <location>
        <begin position="255"/>
        <end position="268"/>
    </location>
</feature>
<keyword evidence="2" id="KW-0472">Membrane</keyword>
<evidence type="ECO:0000313" key="4">
    <source>
        <dbReference type="Proteomes" id="UP001056855"/>
    </source>
</evidence>
<gene>
    <name evidence="3" type="ORF">NGM29_00715</name>
</gene>
<evidence type="ECO:0000256" key="1">
    <source>
        <dbReference type="SAM" id="MobiDB-lite"/>
    </source>
</evidence>
<feature type="region of interest" description="Disordered" evidence="1">
    <location>
        <begin position="254"/>
        <end position="350"/>
    </location>
</feature>
<feature type="compositionally biased region" description="Acidic residues" evidence="1">
    <location>
        <begin position="276"/>
        <end position="288"/>
    </location>
</feature>
<reference evidence="3" key="1">
    <citation type="submission" date="2022-06" db="EMBL/GenBank/DDBJ databases">
        <title>Diverse halophilic archaea isolated from saline environments.</title>
        <authorList>
            <person name="Cui H.-L."/>
        </authorList>
    </citation>
    <scope>NUCLEOTIDE SEQUENCE</scope>
    <source>
        <strain evidence="3">WLHS1</strain>
    </source>
</reference>
<keyword evidence="4" id="KW-1185">Reference proteome</keyword>
<evidence type="ECO:0000256" key="2">
    <source>
        <dbReference type="SAM" id="Phobius"/>
    </source>
</evidence>
<sequence length="371" mass="38557">MSHTLPDRWKVVSLAGLTLLLAGLTVGALVGAGPLTPATGPVDPGPENVSEPAAEEPVPERGDPWFEAAAADGSWISYVNPRDEYRTPYLGDGSSKVCTTLVNEAGDPIMGETVPNTTVTLPMGESVAWHSHADPFVTQYPLNDHYERPLDADQFGVSDLPQGDGYLDSHCIEIHGLSEEGDSVEYGEAIVEGEHADRVEVVGYIQQEPAGTGWDSNVDPVADAVSYEEAGGGWTFTPDSSHGQVTVVLQLVDETGGDDDGEAGENDDGNGGSENGTDDSSSDSDENDGNGSDADGEETKGDGDGADNNETDDDGTGTDDRSSDGPVLEDDPEDDETAGANDDAQPGFGAGVAGFAIMSLVIAAIGRRRES</sequence>
<accession>A0A9E7NBF6</accession>
<organism evidence="3 4">
    <name type="scientific">Natronosalvus rutilus</name>
    <dbReference type="NCBI Taxonomy" id="2953753"/>
    <lineage>
        <taxon>Archaea</taxon>
        <taxon>Methanobacteriati</taxon>
        <taxon>Methanobacteriota</taxon>
        <taxon>Stenosarchaea group</taxon>
        <taxon>Halobacteria</taxon>
        <taxon>Halobacteriales</taxon>
        <taxon>Natrialbaceae</taxon>
        <taxon>Natronosalvus</taxon>
    </lineage>
</organism>
<proteinExistence type="predicted"/>
<dbReference type="RefSeq" id="WP_254158359.1">
    <property type="nucleotide sequence ID" value="NZ_CP100355.1"/>
</dbReference>
<keyword evidence="2" id="KW-0812">Transmembrane</keyword>
<dbReference type="GeneID" id="73288523"/>
<dbReference type="KEGG" id="sawl:NGM29_00715"/>
<feature type="compositionally biased region" description="Low complexity" evidence="1">
    <location>
        <begin position="46"/>
        <end position="56"/>
    </location>
</feature>
<feature type="compositionally biased region" description="Acidic residues" evidence="1">
    <location>
        <begin position="304"/>
        <end position="317"/>
    </location>
</feature>
<feature type="region of interest" description="Disordered" evidence="1">
    <location>
        <begin position="37"/>
        <end position="59"/>
    </location>
</feature>
<keyword evidence="2" id="KW-1133">Transmembrane helix</keyword>
<dbReference type="Proteomes" id="UP001056855">
    <property type="component" value="Chromosome"/>
</dbReference>
<feature type="transmembrane region" description="Helical" evidence="2">
    <location>
        <begin position="347"/>
        <end position="366"/>
    </location>
</feature>
<evidence type="ECO:0000313" key="3">
    <source>
        <dbReference type="EMBL" id="UTF53840.1"/>
    </source>
</evidence>
<protein>
    <submittedName>
        <fullName evidence="3">PGF-CTERM sorting domain-containing protein</fullName>
    </submittedName>
</protein>
<dbReference type="EMBL" id="CP100355">
    <property type="protein sequence ID" value="UTF53840.1"/>
    <property type="molecule type" value="Genomic_DNA"/>
</dbReference>